<dbReference type="Proteomes" id="UP000245539">
    <property type="component" value="Unassembled WGS sequence"/>
</dbReference>
<reference evidence="4 5" key="1">
    <citation type="submission" date="2018-05" db="EMBL/GenBank/DDBJ databases">
        <title>Leucothrix arctica sp. nov., isolated from Arctic seawater.</title>
        <authorList>
            <person name="Choi A."/>
            <person name="Baek K."/>
        </authorList>
    </citation>
    <scope>NUCLEOTIDE SEQUENCE [LARGE SCALE GENOMIC DNA]</scope>
    <source>
        <strain evidence="4 5">JCM 18388</strain>
    </source>
</reference>
<feature type="compositionally biased region" description="Acidic residues" evidence="3">
    <location>
        <begin position="44"/>
        <end position="57"/>
    </location>
</feature>
<keyword evidence="2" id="KW-0106">Calcium</keyword>
<evidence type="ECO:0000256" key="1">
    <source>
        <dbReference type="ARBA" id="ARBA00022729"/>
    </source>
</evidence>
<dbReference type="Gene3D" id="4.10.1080.10">
    <property type="entry name" value="TSP type-3 repeat"/>
    <property type="match status" value="1"/>
</dbReference>
<accession>A0A317C1Z5</accession>
<gene>
    <name evidence="4" type="ORF">DKW60_20495</name>
</gene>
<proteinExistence type="predicted"/>
<keyword evidence="5" id="KW-1185">Reference proteome</keyword>
<feature type="compositionally biased region" description="Acidic residues" evidence="3">
    <location>
        <begin position="70"/>
        <end position="79"/>
    </location>
</feature>
<dbReference type="GO" id="GO:0007155">
    <property type="term" value="P:cell adhesion"/>
    <property type="evidence" value="ECO:0007669"/>
    <property type="project" value="InterPro"/>
</dbReference>
<organism evidence="4 5">
    <name type="scientific">Leucothrix pacifica</name>
    <dbReference type="NCBI Taxonomy" id="1247513"/>
    <lineage>
        <taxon>Bacteria</taxon>
        <taxon>Pseudomonadati</taxon>
        <taxon>Pseudomonadota</taxon>
        <taxon>Gammaproteobacteria</taxon>
        <taxon>Thiotrichales</taxon>
        <taxon>Thiotrichaceae</taxon>
        <taxon>Leucothrix</taxon>
    </lineage>
</organism>
<dbReference type="InterPro" id="IPR003367">
    <property type="entry name" value="Thrombospondin_3-like_rpt"/>
</dbReference>
<evidence type="ECO:0008006" key="6">
    <source>
        <dbReference type="Google" id="ProtNLM"/>
    </source>
</evidence>
<dbReference type="InterPro" id="IPR014917">
    <property type="entry name" value="DUF1800"/>
</dbReference>
<dbReference type="PANTHER" id="PTHR10199">
    <property type="entry name" value="THROMBOSPONDIN"/>
    <property type="match status" value="1"/>
</dbReference>
<feature type="region of interest" description="Disordered" evidence="3">
    <location>
        <begin position="1"/>
        <end position="79"/>
    </location>
</feature>
<dbReference type="InterPro" id="IPR028974">
    <property type="entry name" value="TSP_type-3_rpt"/>
</dbReference>
<comment type="caution">
    <text evidence="4">The sequence shown here is derived from an EMBL/GenBank/DDBJ whole genome shotgun (WGS) entry which is preliminary data.</text>
</comment>
<name>A0A317C1Z5_9GAMM</name>
<dbReference type="RefSeq" id="WP_109839528.1">
    <property type="nucleotide sequence ID" value="NZ_QGKM01000083.1"/>
</dbReference>
<dbReference type="Pfam" id="PF02412">
    <property type="entry name" value="TSP_3"/>
    <property type="match status" value="1"/>
</dbReference>
<dbReference type="SUPFAM" id="SSF103647">
    <property type="entry name" value="TSP type-3 repeat"/>
    <property type="match status" value="1"/>
</dbReference>
<feature type="compositionally biased region" description="Polar residues" evidence="3">
    <location>
        <begin position="28"/>
        <end position="39"/>
    </location>
</feature>
<dbReference type="GO" id="GO:0005509">
    <property type="term" value="F:calcium ion binding"/>
    <property type="evidence" value="ECO:0007669"/>
    <property type="project" value="InterPro"/>
</dbReference>
<evidence type="ECO:0000313" key="5">
    <source>
        <dbReference type="Proteomes" id="UP000245539"/>
    </source>
</evidence>
<protein>
    <recommendedName>
        <fullName evidence="6">DUF1800 domain-containing protein</fullName>
    </recommendedName>
</protein>
<dbReference type="Pfam" id="PF08811">
    <property type="entry name" value="DUF1800"/>
    <property type="match status" value="1"/>
</dbReference>
<dbReference type="EMBL" id="QGKM01000083">
    <property type="protein sequence ID" value="PWQ92568.1"/>
    <property type="molecule type" value="Genomic_DNA"/>
</dbReference>
<evidence type="ECO:0000256" key="3">
    <source>
        <dbReference type="SAM" id="MobiDB-lite"/>
    </source>
</evidence>
<feature type="compositionally biased region" description="Acidic residues" evidence="3">
    <location>
        <begin position="1"/>
        <end position="21"/>
    </location>
</feature>
<keyword evidence="1" id="KW-0732">Signal</keyword>
<evidence type="ECO:0000256" key="2">
    <source>
        <dbReference type="ARBA" id="ARBA00022837"/>
    </source>
</evidence>
<dbReference type="AlphaFoldDB" id="A0A317C1Z5"/>
<sequence>EPEPEPEISDADGDGVADEADNCPTIANPDQANSDTDSLGNACDADDDNDGISDLDEQQNYTNPLRADSDGDGVNDAEDQFPIDASKVLTLKDAHRLLLQTTFGPTKSDQDEVQRIGVERWLDQQFNAPSAYDDPDDNHQTHLQRTIEIAQAAEPSINWYETAVFNSPIADFSVDEYQMAAWWENAIGLHPQNTEHGTDQLRQRMAYALSQILVVSAFEPPLFRRGEALAHYYDILARHAFGNYRDLLGEIARNPAMGVYLSHQGNRKTDLSKGVTPDENFARELMQLFTLGLYELNLDGSANRDGNPNTYPDAGEALIPTYTETDITELSKVMTGWDLVGNERFGINYPSQGDYTQAMEFTASEHEDEVAIGGDGSVSLLGQSFALDAGDDGSGMDAALDVLFNHPNVAPHISKHLIMRFVTSNPSGDYIARVAAVFANNGSNVRGDLKAVLRAVLTDEEARNSDLIGPDSGKIKEPLIAVSQLLRVLGAVPMNGWLSQDDVTRMSGVYWYKAPQEDLGQAALRSPSVFNFYSPDYTPSNSYFTQNGLVSPEMKLLTDQNLLEFSNLVFLATYSFEKYRIEAVESQTLQQYAADKSHGYKFIMQTSLEELIALMTSAAGGDLDNLEPSWEPSRPYKTAAVNVAIDYFDERLLGGEMPAEVRAAMFEYLMDSADTNHGSAIREAQMMAKDTVRMIATSSIYMVQK</sequence>
<evidence type="ECO:0000313" key="4">
    <source>
        <dbReference type="EMBL" id="PWQ92568.1"/>
    </source>
</evidence>
<feature type="non-terminal residue" evidence="4">
    <location>
        <position position="1"/>
    </location>
</feature>